<dbReference type="EMBL" id="CP127295">
    <property type="protein sequence ID" value="WIY06630.1"/>
    <property type="molecule type" value="Genomic_DNA"/>
</dbReference>
<keyword evidence="1" id="KW-0472">Membrane</keyword>
<keyword evidence="1" id="KW-1133">Transmembrane helix</keyword>
<organism evidence="2 3">
    <name type="scientific">Amycolatopsis mongoliensis</name>
    <dbReference type="NCBI Taxonomy" id="715475"/>
    <lineage>
        <taxon>Bacteria</taxon>
        <taxon>Bacillati</taxon>
        <taxon>Actinomycetota</taxon>
        <taxon>Actinomycetes</taxon>
        <taxon>Pseudonocardiales</taxon>
        <taxon>Pseudonocardiaceae</taxon>
        <taxon>Amycolatopsis</taxon>
    </lineage>
</organism>
<proteinExistence type="predicted"/>
<gene>
    <name evidence="2" type="ORF">QRX60_23295</name>
</gene>
<evidence type="ECO:0000313" key="3">
    <source>
        <dbReference type="Proteomes" id="UP001239397"/>
    </source>
</evidence>
<evidence type="ECO:0000313" key="2">
    <source>
        <dbReference type="EMBL" id="WIY06630.1"/>
    </source>
</evidence>
<sequence length="141" mass="14373">MTRAGDNATGPARLSWVDRIDAPVAVRGASTGFSVLLIGGLAQPLAVTWVPLLGYAWLPLIAVVAFFVASRRIGKASAPAAHGAVAALCSYLLALPMSLLVPAGRDPLQIGLTAAAAVVVGAAAGFLRGRMSGTEKVRISR</sequence>
<name>A0A9Y2NQG0_9PSEU</name>
<keyword evidence="3" id="KW-1185">Reference proteome</keyword>
<feature type="transmembrane region" description="Helical" evidence="1">
    <location>
        <begin position="46"/>
        <end position="68"/>
    </location>
</feature>
<dbReference type="KEGG" id="amog:QRX60_23295"/>
<keyword evidence="1" id="KW-0812">Transmembrane</keyword>
<accession>A0A9Y2NQG0</accession>
<dbReference type="RefSeq" id="WP_286002889.1">
    <property type="nucleotide sequence ID" value="NZ_CP127295.1"/>
</dbReference>
<feature type="transmembrane region" description="Helical" evidence="1">
    <location>
        <begin position="80"/>
        <end position="101"/>
    </location>
</feature>
<reference evidence="2 3" key="1">
    <citation type="submission" date="2023-06" db="EMBL/GenBank/DDBJ databases">
        <authorList>
            <person name="Oyuntsetseg B."/>
            <person name="Kim S.B."/>
        </authorList>
    </citation>
    <scope>NUCLEOTIDE SEQUENCE [LARGE SCALE GENOMIC DNA]</scope>
    <source>
        <strain evidence="2 3">4-36</strain>
    </source>
</reference>
<evidence type="ECO:0000256" key="1">
    <source>
        <dbReference type="SAM" id="Phobius"/>
    </source>
</evidence>
<feature type="transmembrane region" description="Helical" evidence="1">
    <location>
        <begin position="107"/>
        <end position="127"/>
    </location>
</feature>
<dbReference type="AlphaFoldDB" id="A0A9Y2NQG0"/>
<protein>
    <submittedName>
        <fullName evidence="2">Uncharacterized protein</fullName>
    </submittedName>
</protein>
<dbReference type="Proteomes" id="UP001239397">
    <property type="component" value="Chromosome"/>
</dbReference>